<evidence type="ECO:0000313" key="3">
    <source>
        <dbReference type="EMBL" id="TCO37306.1"/>
    </source>
</evidence>
<keyword evidence="2" id="KW-0472">Membrane</keyword>
<organism evidence="3 4">
    <name type="scientific">Dokdonella fugitiva</name>
    <dbReference type="NCBI Taxonomy" id="328517"/>
    <lineage>
        <taxon>Bacteria</taxon>
        <taxon>Pseudomonadati</taxon>
        <taxon>Pseudomonadota</taxon>
        <taxon>Gammaproteobacteria</taxon>
        <taxon>Lysobacterales</taxon>
        <taxon>Rhodanobacteraceae</taxon>
        <taxon>Dokdonella</taxon>
    </lineage>
</organism>
<feature type="transmembrane region" description="Helical" evidence="2">
    <location>
        <begin position="161"/>
        <end position="182"/>
    </location>
</feature>
<dbReference type="InterPro" id="IPR003425">
    <property type="entry name" value="CCB3/YggT"/>
</dbReference>
<dbReference type="EMBL" id="SLWQ01000010">
    <property type="protein sequence ID" value="TCO37306.1"/>
    <property type="molecule type" value="Genomic_DNA"/>
</dbReference>
<dbReference type="PANTHER" id="PTHR33219:SF14">
    <property type="entry name" value="PROTEIN COFACTOR ASSEMBLY OF COMPLEX C SUBUNIT B CCB3, CHLOROPLASTIC-RELATED"/>
    <property type="match status" value="1"/>
</dbReference>
<keyword evidence="4" id="KW-1185">Reference proteome</keyword>
<dbReference type="AlphaFoldDB" id="A0A4R2I0Y8"/>
<dbReference type="Proteomes" id="UP000294862">
    <property type="component" value="Unassembled WGS sequence"/>
</dbReference>
<dbReference type="PANTHER" id="PTHR33219">
    <property type="entry name" value="YLMG HOMOLOG PROTEIN 2, CHLOROPLASTIC"/>
    <property type="match status" value="1"/>
</dbReference>
<dbReference type="RefSeq" id="WP_131999845.1">
    <property type="nucleotide sequence ID" value="NZ_SLWQ01000010.1"/>
</dbReference>
<accession>A0A4R2I0Y8</accession>
<feature type="transmembrane region" description="Helical" evidence="2">
    <location>
        <begin position="67"/>
        <end position="88"/>
    </location>
</feature>
<keyword evidence="2" id="KW-1133">Transmembrane helix</keyword>
<name>A0A4R2I0Y8_9GAMM</name>
<evidence type="ECO:0000256" key="2">
    <source>
        <dbReference type="SAM" id="Phobius"/>
    </source>
</evidence>
<reference evidence="3 4" key="1">
    <citation type="journal article" date="2015" name="Stand. Genomic Sci.">
        <title>Genomic Encyclopedia of Bacterial and Archaeal Type Strains, Phase III: the genomes of soil and plant-associated and newly described type strains.</title>
        <authorList>
            <person name="Whitman W.B."/>
            <person name="Woyke T."/>
            <person name="Klenk H.P."/>
            <person name="Zhou Y."/>
            <person name="Lilburn T.G."/>
            <person name="Beck B.J."/>
            <person name="De Vos P."/>
            <person name="Vandamme P."/>
            <person name="Eisen J.A."/>
            <person name="Garrity G."/>
            <person name="Hugenholtz P."/>
            <person name="Kyrpides N.C."/>
        </authorList>
    </citation>
    <scope>NUCLEOTIDE SEQUENCE [LARGE SCALE GENOMIC DNA]</scope>
    <source>
        <strain evidence="3 4">A3</strain>
    </source>
</reference>
<sequence length="193" mass="21130">MGYFANAGQIIVNFVFVTLVALAVFRVLLQLVRANFYNPVCQALYKLTNPLLMPLHRLVPNWRTFDVAATLVAWLLTAIKLALLYAMYGQGLGLAGLAVMAVADLIELVIVLCIGLIFVRALMSFISVERTNPVVPLLFQLTEPLLRPVRKRLPTFGGFDFSPALVILALMLALALLVAPLLDLGQRLAQGAL</sequence>
<comment type="similarity">
    <text evidence="1">Belongs to the YggT family.</text>
</comment>
<feature type="transmembrane region" description="Helical" evidence="2">
    <location>
        <begin position="6"/>
        <end position="29"/>
    </location>
</feature>
<dbReference type="OrthoDB" id="9806665at2"/>
<keyword evidence="2" id="KW-0812">Transmembrane</keyword>
<gene>
    <name evidence="3" type="ORF">EV148_110117</name>
</gene>
<feature type="transmembrane region" description="Helical" evidence="2">
    <location>
        <begin position="94"/>
        <end position="119"/>
    </location>
</feature>
<evidence type="ECO:0000313" key="4">
    <source>
        <dbReference type="Proteomes" id="UP000294862"/>
    </source>
</evidence>
<evidence type="ECO:0000256" key="1">
    <source>
        <dbReference type="ARBA" id="ARBA00010894"/>
    </source>
</evidence>
<proteinExistence type="inferred from homology"/>
<comment type="caution">
    <text evidence="3">The sequence shown here is derived from an EMBL/GenBank/DDBJ whole genome shotgun (WGS) entry which is preliminary data.</text>
</comment>
<protein>
    <submittedName>
        <fullName evidence="3">YggT family protein</fullName>
    </submittedName>
</protein>
<dbReference type="GO" id="GO:0016020">
    <property type="term" value="C:membrane"/>
    <property type="evidence" value="ECO:0007669"/>
    <property type="project" value="InterPro"/>
</dbReference>
<dbReference type="Pfam" id="PF02325">
    <property type="entry name" value="CCB3_YggT"/>
    <property type="match status" value="2"/>
</dbReference>